<dbReference type="InterPro" id="IPR045351">
    <property type="entry name" value="DUF6531"/>
</dbReference>
<dbReference type="InterPro" id="IPR006530">
    <property type="entry name" value="YD"/>
</dbReference>
<dbReference type="Gene3D" id="2.180.10.10">
    <property type="entry name" value="RHS repeat-associated core"/>
    <property type="match status" value="2"/>
</dbReference>
<dbReference type="SUPFAM" id="SSF50969">
    <property type="entry name" value="YVTN repeat-like/Quinoprotein amine dehydrogenase"/>
    <property type="match status" value="1"/>
</dbReference>
<evidence type="ECO:0000256" key="1">
    <source>
        <dbReference type="ARBA" id="ARBA00022737"/>
    </source>
</evidence>
<dbReference type="SUPFAM" id="SSF69304">
    <property type="entry name" value="Tricorn protease N-terminal domain"/>
    <property type="match status" value="1"/>
</dbReference>
<dbReference type="PANTHER" id="PTHR32305:SF15">
    <property type="entry name" value="PROTEIN RHSA-RELATED"/>
    <property type="match status" value="1"/>
</dbReference>
<dbReference type="Pfam" id="PF20148">
    <property type="entry name" value="DUF6531"/>
    <property type="match status" value="1"/>
</dbReference>
<dbReference type="Proteomes" id="UP001379533">
    <property type="component" value="Chromosome"/>
</dbReference>
<feature type="domain" description="DUF6531" evidence="2">
    <location>
        <begin position="13"/>
        <end position="93"/>
    </location>
</feature>
<evidence type="ECO:0000313" key="4">
    <source>
        <dbReference type="EMBL" id="WXA99123.1"/>
    </source>
</evidence>
<dbReference type="InterPro" id="IPR050708">
    <property type="entry name" value="T6SS_VgrG/RHS"/>
</dbReference>
<dbReference type="PANTHER" id="PTHR32305">
    <property type="match status" value="1"/>
</dbReference>
<organism evidence="4 5">
    <name type="scientific">Pendulispora brunnea</name>
    <dbReference type="NCBI Taxonomy" id="2905690"/>
    <lineage>
        <taxon>Bacteria</taxon>
        <taxon>Pseudomonadati</taxon>
        <taxon>Myxococcota</taxon>
        <taxon>Myxococcia</taxon>
        <taxon>Myxococcales</taxon>
        <taxon>Sorangiineae</taxon>
        <taxon>Pendulisporaceae</taxon>
        <taxon>Pendulispora</taxon>
    </lineage>
</organism>
<keyword evidence="5" id="KW-1185">Reference proteome</keyword>
<feature type="domain" description="Teneurin-like YD-shell" evidence="3">
    <location>
        <begin position="226"/>
        <end position="424"/>
    </location>
</feature>
<sequence length="1098" mass="123406">MTLWKGTPTAPSVDIRTGEVTQLATDFRRDGLLPLCLERFYSSQAHREPPYRRAAEMETSSAFGTGWRSSWDHSLRRTLHGFLYCRPDGHEIELRSGLDGRVQHIGHRIELEGIDGNHVRLVEYARGRAHVSHVFASTANGAKWDLQAIEYRSGNRIVVIRDETGRVLRLEHSRARCALVVSYLGGKVACVDLHTEQGGRHFVLGYKYHPSGLLLEVHDRSGCAVAYAYDNDGRLIREDKHQGGIFVLSYDREGRCSRIGGQSGYQTRHFSYDPPARYTRMSDSTGESWLYEFDVNDNLSRTVSPLGGEECFVFDRGGLLQQRVHVHGHVSTYFYDEHGRLYGQRDANATTYWEYDSWHRITEKVDPYGVLVARYSDEHDLMAVGRPGALWTFAYNTLGERVSITNPKGGTRSILYDQCGNRVAEGDFLGNYTHFEYDDFGRCTKTTGPTGGVEERTYDELDRVTTSTLSGTLSRSHHDGENSIVVDATGAKSSFRRDAYGRTLEHRDSEGLVCQLRWGSEPSQILSMIDGAGHEETVLYDAEQRIVQVRTRDGRLIVLEYDEFGASSATTHNPTSGSTEFAASRRASFEYDGQGRLVRATSGDQVRRFEYDLRGQVVRFETEEIVVTRTYNEDGWRTDEGVYSRAAPGAPERIMLHIDGTVDSLGRTTQFVCGGAPTVMMEWDENGRALCVDVDGVRVDYKRSESGAETERRASGMRLLMKRDRDGRETEWLYDIDGQPPARIQASYGSRRPFPSHLSVVTAHGEQSALIRSDGRGRVRAIVSQGEGSMSRFFVYDGAGNWTLHASSLRGRELLPRLESAGWDRAPIILSHYADETAYATALPGGRLDTLRTGPVTIRYRWDDFGRATEKVVHFGDEEDVWRYEYDGWDLLRHVQTPLGLSYAYRYDALGRLIDRRSSTGTRTELIWDDERILHVLVEGEAVETRVHHPGTGELLLQRFSNGAVDVRPSRLRELEELLGSTNPGSSVEPSSEVPRVAIGVSPSVRHPVESTFLDSEARVAIGIHRCWDVETSYDLTWRRGQPAAQTLSTLTRVLPIIERGAAELAEISPLRPKVLDPHPGQAFLADLLRFSGTPAIR</sequence>
<dbReference type="Pfam" id="PF25023">
    <property type="entry name" value="TEN_YD-shell"/>
    <property type="match status" value="1"/>
</dbReference>
<protein>
    <submittedName>
        <fullName evidence="4">DUF6531 domain-containing protein</fullName>
    </submittedName>
</protein>
<dbReference type="NCBIfam" id="TIGR01643">
    <property type="entry name" value="YD_repeat_2x"/>
    <property type="match status" value="4"/>
</dbReference>
<gene>
    <name evidence="4" type="ORF">LZC95_20160</name>
</gene>
<name>A0ABZ2KKE1_9BACT</name>
<reference evidence="4 5" key="1">
    <citation type="submission" date="2021-12" db="EMBL/GenBank/DDBJ databases">
        <title>Discovery of the Pendulisporaceae a myxobacterial family with distinct sporulation behavior and unique specialized metabolism.</title>
        <authorList>
            <person name="Garcia R."/>
            <person name="Popoff A."/>
            <person name="Bader C.D."/>
            <person name="Loehr J."/>
            <person name="Walesch S."/>
            <person name="Walt C."/>
            <person name="Boldt J."/>
            <person name="Bunk B."/>
            <person name="Haeckl F.J.F.P.J."/>
            <person name="Gunesch A.P."/>
            <person name="Birkelbach J."/>
            <person name="Nuebel U."/>
            <person name="Pietschmann T."/>
            <person name="Bach T."/>
            <person name="Mueller R."/>
        </authorList>
    </citation>
    <scope>NUCLEOTIDE SEQUENCE [LARGE SCALE GENOMIC DNA]</scope>
    <source>
        <strain evidence="4 5">MSr12523</strain>
    </source>
</reference>
<dbReference type="RefSeq" id="WP_394849756.1">
    <property type="nucleotide sequence ID" value="NZ_CP089982.1"/>
</dbReference>
<evidence type="ECO:0000259" key="2">
    <source>
        <dbReference type="Pfam" id="PF20148"/>
    </source>
</evidence>
<evidence type="ECO:0000259" key="3">
    <source>
        <dbReference type="Pfam" id="PF25023"/>
    </source>
</evidence>
<dbReference type="InterPro" id="IPR011044">
    <property type="entry name" value="Quino_amine_DH_bsu"/>
</dbReference>
<dbReference type="Pfam" id="PF05593">
    <property type="entry name" value="RHS_repeat"/>
    <property type="match status" value="1"/>
</dbReference>
<dbReference type="EMBL" id="CP089982">
    <property type="protein sequence ID" value="WXA99123.1"/>
    <property type="molecule type" value="Genomic_DNA"/>
</dbReference>
<dbReference type="InterPro" id="IPR031325">
    <property type="entry name" value="RHS_repeat"/>
</dbReference>
<dbReference type="InterPro" id="IPR056823">
    <property type="entry name" value="TEN-like_YD-shell"/>
</dbReference>
<keyword evidence="1" id="KW-0677">Repeat</keyword>
<evidence type="ECO:0000313" key="5">
    <source>
        <dbReference type="Proteomes" id="UP001379533"/>
    </source>
</evidence>
<proteinExistence type="predicted"/>
<accession>A0ABZ2KKE1</accession>